<dbReference type="OMA" id="LPQWAPS"/>
<gene>
    <name evidence="10" type="ORF">G4P62_009940</name>
</gene>
<accession>A0A9D3BH45</accession>
<evidence type="ECO:0000256" key="5">
    <source>
        <dbReference type="ARBA" id="ARBA00022989"/>
    </source>
</evidence>
<comment type="caution">
    <text evidence="10">The sequence shown here is derived from an EMBL/GenBank/DDBJ whole genome shotgun (WGS) entry which is preliminary data.</text>
</comment>
<dbReference type="PANTHER" id="PTHR47400">
    <property type="entry name" value="PROLINE-RICH TRANSMEMBRANE PROTEIN 3"/>
    <property type="match status" value="1"/>
</dbReference>
<dbReference type="AlphaFoldDB" id="A0A9D3BH45"/>
<dbReference type="Pfam" id="PF25987">
    <property type="entry name" value="PRRT3"/>
    <property type="match status" value="1"/>
</dbReference>
<evidence type="ECO:0000313" key="10">
    <source>
        <dbReference type="EMBL" id="KAF7207761.1"/>
    </source>
</evidence>
<comment type="subcellular location">
    <subcellularLocation>
        <location evidence="1">Membrane</location>
        <topology evidence="1">Multi-pass membrane protein</topology>
    </subcellularLocation>
</comment>
<keyword evidence="3 8" id="KW-0812">Transmembrane</keyword>
<feature type="transmembrane region" description="Helical" evidence="8">
    <location>
        <begin position="272"/>
        <end position="294"/>
    </location>
</feature>
<feature type="transmembrane region" description="Helical" evidence="8">
    <location>
        <begin position="120"/>
        <end position="140"/>
    </location>
</feature>
<feature type="transmembrane region" description="Helical" evidence="8">
    <location>
        <begin position="231"/>
        <end position="252"/>
    </location>
</feature>
<evidence type="ECO:0000256" key="3">
    <source>
        <dbReference type="ARBA" id="ARBA00022692"/>
    </source>
</evidence>
<keyword evidence="5 8" id="KW-1133">Transmembrane helix</keyword>
<feature type="region of interest" description="Disordered" evidence="7">
    <location>
        <begin position="487"/>
        <end position="510"/>
    </location>
</feature>
<keyword evidence="6 8" id="KW-0472">Membrane</keyword>
<feature type="domain" description="Proline-rich transmembrane protein 3/4" evidence="9">
    <location>
        <begin position="24"/>
        <end position="297"/>
    </location>
</feature>
<dbReference type="OrthoDB" id="10066605at2759"/>
<organism evidence="10 11">
    <name type="scientific">Nothobranchius furzeri</name>
    <name type="common">Turquoise killifish</name>
    <dbReference type="NCBI Taxonomy" id="105023"/>
    <lineage>
        <taxon>Eukaryota</taxon>
        <taxon>Metazoa</taxon>
        <taxon>Chordata</taxon>
        <taxon>Craniata</taxon>
        <taxon>Vertebrata</taxon>
        <taxon>Euteleostomi</taxon>
        <taxon>Actinopterygii</taxon>
        <taxon>Neopterygii</taxon>
        <taxon>Teleostei</taxon>
        <taxon>Neoteleostei</taxon>
        <taxon>Acanthomorphata</taxon>
        <taxon>Ovalentaria</taxon>
        <taxon>Atherinomorphae</taxon>
        <taxon>Cyprinodontiformes</taxon>
        <taxon>Nothobranchiidae</taxon>
        <taxon>Nothobranchius</taxon>
    </lineage>
</organism>
<dbReference type="EMBL" id="JAAVVJ010000014">
    <property type="protein sequence ID" value="KAF7207761.1"/>
    <property type="molecule type" value="Genomic_DNA"/>
</dbReference>
<evidence type="ECO:0000259" key="9">
    <source>
        <dbReference type="Pfam" id="PF25987"/>
    </source>
</evidence>
<dbReference type="Proteomes" id="UP000822369">
    <property type="component" value="Chromosome 14"/>
</dbReference>
<feature type="transmembrane region" description="Helical" evidence="8">
    <location>
        <begin position="46"/>
        <end position="67"/>
    </location>
</feature>
<keyword evidence="4" id="KW-0732">Signal</keyword>
<reference evidence="10" key="1">
    <citation type="submission" date="2020-03" db="EMBL/GenBank/DDBJ databases">
        <title>Intra-Species Differences in Population Size shape Life History and Genome Evolution.</title>
        <authorList>
            <person name="Willemsen D."/>
            <person name="Cui R."/>
            <person name="Valenzano D.R."/>
        </authorList>
    </citation>
    <scope>NUCLEOTIDE SEQUENCE</scope>
    <source>
        <strain evidence="10">GRZ</strain>
        <tissue evidence="10">Whole</tissue>
    </source>
</reference>
<feature type="transmembrane region" description="Helical" evidence="8">
    <location>
        <begin position="179"/>
        <end position="200"/>
    </location>
</feature>
<evidence type="ECO:0000256" key="1">
    <source>
        <dbReference type="ARBA" id="ARBA00004141"/>
    </source>
</evidence>
<dbReference type="InterPro" id="IPR059081">
    <property type="entry name" value="PRRT3-4"/>
</dbReference>
<proteinExistence type="predicted"/>
<evidence type="ECO:0000256" key="6">
    <source>
        <dbReference type="ARBA" id="ARBA00023136"/>
    </source>
</evidence>
<dbReference type="PANTHER" id="PTHR47400:SF1">
    <property type="entry name" value="PROLINE-RICH TRANSMEMBRANE PROTEIN 3"/>
    <property type="match status" value="1"/>
</dbReference>
<dbReference type="KEGG" id="nfu:107385097"/>
<evidence type="ECO:0000256" key="2">
    <source>
        <dbReference type="ARBA" id="ARBA00022553"/>
    </source>
</evidence>
<protein>
    <submittedName>
        <fullName evidence="10">Proline-rich transmembrane protein 3-like</fullName>
    </submittedName>
</protein>
<evidence type="ECO:0000313" key="11">
    <source>
        <dbReference type="Proteomes" id="UP000822369"/>
    </source>
</evidence>
<dbReference type="InterPro" id="IPR043242">
    <property type="entry name" value="PRRT3"/>
</dbReference>
<evidence type="ECO:0000256" key="8">
    <source>
        <dbReference type="SAM" id="Phobius"/>
    </source>
</evidence>
<feature type="transmembrane region" description="Helical" evidence="8">
    <location>
        <begin position="152"/>
        <end position="173"/>
    </location>
</feature>
<evidence type="ECO:0000256" key="7">
    <source>
        <dbReference type="SAM" id="MobiDB-lite"/>
    </source>
</evidence>
<name>A0A9D3BH45_NOTFU</name>
<sequence>MNNPSQSDLTRPCVFGVTPCPGFNSFNGTTLLWDDMKRTLAFAWELHVYGSAGLFVLMAALAVLGMAKGCTLPHPLSDNLTLSNLLLFISGALRTTLLLLDPYGTCQFLPHAMLVALQNVPLHLLLWAQVVLTLVTLKGLKLILFPSKLQYPWLVGWLSVSHCTGLLVADLYSSALPPALPLLLQTVSLCWGIPFCLGIFTKSLSNLQSLPSSTFPQWIPSQRTGRLGKRVIAVCSFLGVLCCSLQMYSLLWLYGLLGNWRRFGWGWWLTQFWARILELAWAFSMLFLGSWIFWTPLRGHTRGDHWLGRDEVSKRVDKKSLWDKILDSMQRGSLKKSEKSWEELMPNNWVKYNLSRTGISNATYIDEPSVIKPEYNSDPVSSSSDSQTAFLWQKVGERECVLSLIEFDMRPPSPINLRRSIDNALHHSQFVAGGAFTPPPTSWTLSAGSEGDSGPTTLPPAYAGYKWMLDAESISASLDHFQTREPMQAVSATPGSDGNIGSPAAGKEGEEFQAVMHQQDWSEDDITDL</sequence>
<evidence type="ECO:0000256" key="4">
    <source>
        <dbReference type="ARBA" id="ARBA00022729"/>
    </source>
</evidence>
<keyword evidence="2" id="KW-0597">Phosphoprotein</keyword>